<dbReference type="EMBL" id="CP000934">
    <property type="protein sequence ID" value="ACE83709.1"/>
    <property type="molecule type" value="Genomic_DNA"/>
</dbReference>
<name>B3PGZ4_CELJU</name>
<evidence type="ECO:0000313" key="4">
    <source>
        <dbReference type="Proteomes" id="UP000001036"/>
    </source>
</evidence>
<keyword evidence="1" id="KW-0472">Membrane</keyword>
<dbReference type="InterPro" id="IPR051311">
    <property type="entry name" value="DedA_domain"/>
</dbReference>
<dbReference type="OrthoDB" id="9814483at2"/>
<dbReference type="GO" id="GO:0005886">
    <property type="term" value="C:plasma membrane"/>
    <property type="evidence" value="ECO:0007669"/>
    <property type="project" value="UniProtKB-ARBA"/>
</dbReference>
<evidence type="ECO:0000259" key="2">
    <source>
        <dbReference type="Pfam" id="PF09335"/>
    </source>
</evidence>
<reference evidence="3 4" key="1">
    <citation type="journal article" date="2008" name="J. Bacteriol.">
        <title>Insights into plant cell wall degradation from the genome sequence of the soil bacterium Cellvibrio japonicus.</title>
        <authorList>
            <person name="Deboy R.T."/>
            <person name="Mongodin E.F."/>
            <person name="Fouts D.E."/>
            <person name="Tailford L.E."/>
            <person name="Khouri H."/>
            <person name="Emerson J.B."/>
            <person name="Mohamoud Y."/>
            <person name="Watkins K."/>
            <person name="Henrissat B."/>
            <person name="Gilbert H.J."/>
            <person name="Nelson K.E."/>
        </authorList>
    </citation>
    <scope>NUCLEOTIDE SEQUENCE [LARGE SCALE GENOMIC DNA]</scope>
    <source>
        <strain evidence="3 4">Ueda107</strain>
    </source>
</reference>
<dbReference type="Proteomes" id="UP000001036">
    <property type="component" value="Chromosome"/>
</dbReference>
<keyword evidence="1" id="KW-1133">Transmembrane helix</keyword>
<organism evidence="3 4">
    <name type="scientific">Cellvibrio japonicus (strain Ueda107)</name>
    <name type="common">Pseudomonas fluorescens subsp. cellulosa</name>
    <dbReference type="NCBI Taxonomy" id="498211"/>
    <lineage>
        <taxon>Bacteria</taxon>
        <taxon>Pseudomonadati</taxon>
        <taxon>Pseudomonadota</taxon>
        <taxon>Gammaproteobacteria</taxon>
        <taxon>Cellvibrionales</taxon>
        <taxon>Cellvibrionaceae</taxon>
        <taxon>Cellvibrio</taxon>
    </lineage>
</organism>
<feature type="transmembrane region" description="Helical" evidence="1">
    <location>
        <begin position="37"/>
        <end position="56"/>
    </location>
</feature>
<keyword evidence="1" id="KW-0812">Transmembrane</keyword>
<gene>
    <name evidence="3" type="ordered locus">CJA_3589</name>
</gene>
<proteinExistence type="predicted"/>
<keyword evidence="4" id="KW-1185">Reference proteome</keyword>
<dbReference type="RefSeq" id="WP_012489164.1">
    <property type="nucleotide sequence ID" value="NC_010995.1"/>
</dbReference>
<protein>
    <recommendedName>
        <fullName evidence="2">VTT domain-containing protein</fullName>
    </recommendedName>
</protein>
<dbReference type="Pfam" id="PF09335">
    <property type="entry name" value="VTT_dom"/>
    <property type="match status" value="1"/>
</dbReference>
<dbReference type="AlphaFoldDB" id="B3PGZ4"/>
<evidence type="ECO:0000256" key="1">
    <source>
        <dbReference type="SAM" id="Phobius"/>
    </source>
</evidence>
<dbReference type="KEGG" id="cja:CJA_3589"/>
<dbReference type="PANTHER" id="PTHR42709">
    <property type="entry name" value="ALKALINE PHOSPHATASE LIKE PROTEIN"/>
    <property type="match status" value="1"/>
</dbReference>
<feature type="transmembrane region" description="Helical" evidence="1">
    <location>
        <begin position="86"/>
        <end position="108"/>
    </location>
</feature>
<sequence>MVYLSLFLTAFIAATLFPLSSEALLLALLHQEHNPVLLWLVATTGNSLGSCVNWFLGRQCLHWQDRQWFPVSRFQLEKAQRHFQRYGIYSLLFAWLPIVGDPLTLFAGVMKVNFWKFLLLVIIGKALRYALIIGFAVAVL</sequence>
<dbReference type="STRING" id="498211.CJA_3589"/>
<evidence type="ECO:0000313" key="3">
    <source>
        <dbReference type="EMBL" id="ACE83709.1"/>
    </source>
</evidence>
<dbReference type="PANTHER" id="PTHR42709:SF4">
    <property type="entry name" value="INNER MEMBRANE PROTEIN YQAA"/>
    <property type="match status" value="1"/>
</dbReference>
<dbReference type="eggNOG" id="COG1238">
    <property type="taxonomic scope" value="Bacteria"/>
</dbReference>
<accession>B3PGZ4</accession>
<feature type="transmembrane region" description="Helical" evidence="1">
    <location>
        <begin position="114"/>
        <end position="139"/>
    </location>
</feature>
<feature type="domain" description="VTT" evidence="2">
    <location>
        <begin position="24"/>
        <end position="133"/>
    </location>
</feature>
<dbReference type="InterPro" id="IPR032816">
    <property type="entry name" value="VTT_dom"/>
</dbReference>
<dbReference type="HOGENOM" id="CLU_125997_0_0_6"/>